<accession>I0WM50</accession>
<dbReference type="GO" id="GO:0016887">
    <property type="term" value="F:ATP hydrolysis activity"/>
    <property type="evidence" value="ECO:0007669"/>
    <property type="project" value="InterPro"/>
</dbReference>
<keyword evidence="2" id="KW-0677">Repeat</keyword>
<dbReference type="CDD" id="cd03216">
    <property type="entry name" value="ABC_Carb_Monos_I"/>
    <property type="match status" value="1"/>
</dbReference>
<evidence type="ECO:0000259" key="5">
    <source>
        <dbReference type="PROSITE" id="PS50893"/>
    </source>
</evidence>
<dbReference type="InterPro" id="IPR050107">
    <property type="entry name" value="ABC_carbohydrate_import_ATPase"/>
</dbReference>
<evidence type="ECO:0000256" key="4">
    <source>
        <dbReference type="ARBA" id="ARBA00022840"/>
    </source>
</evidence>
<evidence type="ECO:0000256" key="3">
    <source>
        <dbReference type="ARBA" id="ARBA00022741"/>
    </source>
</evidence>
<dbReference type="PROSITE" id="PS50893">
    <property type="entry name" value="ABC_TRANSPORTER_2"/>
    <property type="match status" value="2"/>
</dbReference>
<dbReference type="Gene3D" id="3.40.50.300">
    <property type="entry name" value="P-loop containing nucleotide triphosphate hydrolases"/>
    <property type="match status" value="2"/>
</dbReference>
<protein>
    <submittedName>
        <fullName evidence="6">ABC transporter</fullName>
    </submittedName>
</protein>
<dbReference type="Proteomes" id="UP000006447">
    <property type="component" value="Unassembled WGS sequence"/>
</dbReference>
<reference evidence="6 7" key="1">
    <citation type="journal article" date="2012" name="J. Bacteriol.">
        <title>Draft genome sequence of the nitrophenol-degrading actinomycete Rhodococcus imtechensis RKJ300.</title>
        <authorList>
            <person name="Vikram S."/>
            <person name="Kumar S."/>
            <person name="Subramanian S."/>
            <person name="Raghava G.P."/>
        </authorList>
    </citation>
    <scope>NUCLEOTIDE SEQUENCE [LARGE SCALE GENOMIC DNA]</scope>
    <source>
        <strain evidence="6 7">RKJ300</strain>
    </source>
</reference>
<dbReference type="Pfam" id="PF00005">
    <property type="entry name" value="ABC_tran"/>
    <property type="match status" value="2"/>
</dbReference>
<organism evidence="6 7">
    <name type="scientific">Rhodococcus opacus RKJ300 = JCM 13270</name>
    <dbReference type="NCBI Taxonomy" id="1165867"/>
    <lineage>
        <taxon>Bacteria</taxon>
        <taxon>Bacillati</taxon>
        <taxon>Actinomycetota</taxon>
        <taxon>Actinomycetes</taxon>
        <taxon>Mycobacteriales</taxon>
        <taxon>Nocardiaceae</taxon>
        <taxon>Rhodococcus</taxon>
    </lineage>
</organism>
<dbReference type="AlphaFoldDB" id="I0WM50"/>
<feature type="domain" description="ABC transporter" evidence="5">
    <location>
        <begin position="246"/>
        <end position="488"/>
    </location>
</feature>
<dbReference type="InterPro" id="IPR003439">
    <property type="entry name" value="ABC_transporter-like_ATP-bd"/>
</dbReference>
<sequence>MKNVCKSYRAVKALRGVDFELRPGEVMALLGENGAGKSTLVKVLAGLITPDDGEISIDGEIVDLSSARKSRAAGVAVVQQEFSSIPAMTVAENLALGRDDVAAIASRGRLRTACRPLLARVGLEHIDPLARVETLSVAETQLLEVARVLAVDARVIIFDEPTAALSDAEITRVLALVRQLADEGRSIIYVTHRLGEVFEISDRVTIFRNGSSLAAQSTQDLSVETVVTTMLGRELEQMYPARTGQAGDGDLLVVERLTGPGITAPVTAHFKRGEIIGITGQIGSGASAFIETLAGLQTPQSGSVTLAGQPLRPGRRRGIARGVAYCSPDRKRDGVFLNLSISRNLSSPWLHAVARIGLLNKRAERAEAAQAAARFAIDSKRMGSATGDLSGGNQQKVALGKWHGINPSVLLVEEPTRGVDVGARAEIYTQLRELADSGMLVIINSSDTAEVFGLADRIATFYRGRMSGLRPFTELTEQQVVTEVMHTDLHPHDLHPHDIRINEEVS</sequence>
<dbReference type="InterPro" id="IPR027417">
    <property type="entry name" value="P-loop_NTPase"/>
</dbReference>
<comment type="caution">
    <text evidence="6">The sequence shown here is derived from an EMBL/GenBank/DDBJ whole genome shotgun (WGS) entry which is preliminary data.</text>
</comment>
<proteinExistence type="predicted"/>
<dbReference type="PANTHER" id="PTHR43790">
    <property type="entry name" value="CARBOHYDRATE TRANSPORT ATP-BINDING PROTEIN MG119-RELATED"/>
    <property type="match status" value="1"/>
</dbReference>
<feature type="domain" description="ABC transporter" evidence="5">
    <location>
        <begin position="1"/>
        <end position="234"/>
    </location>
</feature>
<dbReference type="CDD" id="cd03215">
    <property type="entry name" value="ABC_Carb_Monos_II"/>
    <property type="match status" value="1"/>
</dbReference>
<dbReference type="GO" id="GO:0005524">
    <property type="term" value="F:ATP binding"/>
    <property type="evidence" value="ECO:0007669"/>
    <property type="project" value="UniProtKB-KW"/>
</dbReference>
<evidence type="ECO:0000256" key="2">
    <source>
        <dbReference type="ARBA" id="ARBA00022737"/>
    </source>
</evidence>
<evidence type="ECO:0000313" key="6">
    <source>
        <dbReference type="EMBL" id="EID77466.1"/>
    </source>
</evidence>
<evidence type="ECO:0000256" key="1">
    <source>
        <dbReference type="ARBA" id="ARBA00022448"/>
    </source>
</evidence>
<dbReference type="InterPro" id="IPR003593">
    <property type="entry name" value="AAA+_ATPase"/>
</dbReference>
<dbReference type="PANTHER" id="PTHR43790:SF9">
    <property type="entry name" value="GALACTOFURANOSE TRANSPORTER ATP-BINDING PROTEIN YTFR"/>
    <property type="match status" value="1"/>
</dbReference>
<dbReference type="PATRIC" id="fig|1165867.3.peg.4823"/>
<keyword evidence="1" id="KW-0813">Transport</keyword>
<evidence type="ECO:0000313" key="7">
    <source>
        <dbReference type="Proteomes" id="UP000006447"/>
    </source>
</evidence>
<name>I0WM50_RHOOP</name>
<dbReference type="EMBL" id="AJJH01000134">
    <property type="protein sequence ID" value="EID77466.1"/>
    <property type="molecule type" value="Genomic_DNA"/>
</dbReference>
<gene>
    <name evidence="6" type="ORF">W59_23630</name>
</gene>
<dbReference type="SMART" id="SM00382">
    <property type="entry name" value="AAA"/>
    <property type="match status" value="2"/>
</dbReference>
<dbReference type="SUPFAM" id="SSF52540">
    <property type="entry name" value="P-loop containing nucleoside triphosphate hydrolases"/>
    <property type="match status" value="2"/>
</dbReference>
<keyword evidence="3" id="KW-0547">Nucleotide-binding</keyword>
<keyword evidence="4" id="KW-0067">ATP-binding</keyword>